<gene>
    <name evidence="2" type="ORF">FPSE_12375</name>
</gene>
<feature type="region of interest" description="Disordered" evidence="1">
    <location>
        <begin position="177"/>
        <end position="210"/>
    </location>
</feature>
<dbReference type="Proteomes" id="UP000007978">
    <property type="component" value="Chromosome 1"/>
</dbReference>
<dbReference type="EMBL" id="AFNW01000636">
    <property type="protein sequence ID" value="EKJ67456.1"/>
    <property type="molecule type" value="Genomic_DNA"/>
</dbReference>
<comment type="caution">
    <text evidence="2">The sequence shown here is derived from an EMBL/GenBank/DDBJ whole genome shotgun (WGS) entry which is preliminary data.</text>
</comment>
<reference evidence="2 3" key="1">
    <citation type="journal article" date="2012" name="PLoS Pathog.">
        <title>Comparative pathogenomics reveals horizontally acquired novel virulence genes in fungi infecting cereal hosts.</title>
        <authorList>
            <person name="Gardiner D.M."/>
            <person name="McDonald M.C."/>
            <person name="Covarelli L."/>
            <person name="Solomon P.S."/>
            <person name="Rusu A.G."/>
            <person name="Marshall M."/>
            <person name="Kazan K."/>
            <person name="Chakraborty S."/>
            <person name="McDonald B.A."/>
            <person name="Manners J.M."/>
        </authorList>
    </citation>
    <scope>NUCLEOTIDE SEQUENCE [LARGE SCALE GENOMIC DNA]</scope>
    <source>
        <strain evidence="2 3">CS3096</strain>
    </source>
</reference>
<keyword evidence="3" id="KW-1185">Reference proteome</keyword>
<dbReference type="OrthoDB" id="5408998at2759"/>
<feature type="region of interest" description="Disordered" evidence="1">
    <location>
        <begin position="1"/>
        <end position="91"/>
    </location>
</feature>
<dbReference type="RefSeq" id="XP_009263767.1">
    <property type="nucleotide sequence ID" value="XM_009265492.1"/>
</dbReference>
<feature type="region of interest" description="Disordered" evidence="1">
    <location>
        <begin position="425"/>
        <end position="550"/>
    </location>
</feature>
<organism evidence="2 3">
    <name type="scientific">Fusarium pseudograminearum (strain CS3096)</name>
    <name type="common">Wheat and barley crown-rot fungus</name>
    <dbReference type="NCBI Taxonomy" id="1028729"/>
    <lineage>
        <taxon>Eukaryota</taxon>
        <taxon>Fungi</taxon>
        <taxon>Dikarya</taxon>
        <taxon>Ascomycota</taxon>
        <taxon>Pezizomycotina</taxon>
        <taxon>Sordariomycetes</taxon>
        <taxon>Hypocreomycetidae</taxon>
        <taxon>Hypocreales</taxon>
        <taxon>Nectriaceae</taxon>
        <taxon>Fusarium</taxon>
    </lineage>
</organism>
<dbReference type="AlphaFoldDB" id="K3U8C6"/>
<feature type="compositionally biased region" description="Basic and acidic residues" evidence="1">
    <location>
        <begin position="480"/>
        <end position="494"/>
    </location>
</feature>
<proteinExistence type="predicted"/>
<protein>
    <submittedName>
        <fullName evidence="2">Uncharacterized protein</fullName>
    </submittedName>
</protein>
<dbReference type="KEGG" id="fpu:FPSE_12375"/>
<dbReference type="eggNOG" id="ENOG502QPMX">
    <property type="taxonomic scope" value="Eukaryota"/>
</dbReference>
<feature type="compositionally biased region" description="Polar residues" evidence="1">
    <location>
        <begin position="26"/>
        <end position="39"/>
    </location>
</feature>
<sequence>MAGPPPPNMGSINRESFHRDGPPPSYSETDIYSATTRSPQVPPPTFSAAGPGSGSGHGPTAPGDNVAFPMSPTSTTGSVIYTPPDTPQTVTSNIEKPQQLLRDRIAYATRYFETRSYSPSTPRALEYSLAVTPDSVPADIPYPENWAAHNVTAQDWATFVNFLLPDHDSVKNESIFGGEAKSEDGSDAKSATYNANTGPERQAADPSKRHLFRKEAEATVYHWNTGFFTPRGVVVLLVPGEPVHMHGGQGAARNNPLGEIPQVGASYQREAMPQRRDGRFQGGWGGPRMNDGGIRQGDRFVVDGNGIRIGDLHIDSRGIRMGEQGVGDAWLFGPGRGRGHMHAPRGRGPHNHHHGARNRSSSTSSSSSSDSSSSCESIGSLPDHDDIKDEQLPFYIARVEQWIANPHEVRSKADVKQLKAELKAGKRNAAPLDPNVDRKELKKQGKAVAHQWKSLKRDQKRGKKERKRAEKEAKRRTKREMRESRRDCRREQKGRGRGRGRANPPGVPGFPSFQSNYIPGWVQSHTDHVPIPPQGRGDPWGWPGRGGFHG</sequence>
<evidence type="ECO:0000313" key="2">
    <source>
        <dbReference type="EMBL" id="EKJ67456.1"/>
    </source>
</evidence>
<dbReference type="HOGENOM" id="CLU_012880_1_0_1"/>
<feature type="compositionally biased region" description="Low complexity" evidence="1">
    <location>
        <begin position="358"/>
        <end position="380"/>
    </location>
</feature>
<accession>K3U8C6</accession>
<feature type="region of interest" description="Disordered" evidence="1">
    <location>
        <begin position="331"/>
        <end position="386"/>
    </location>
</feature>
<dbReference type="GeneID" id="20370992"/>
<feature type="compositionally biased region" description="Basic residues" evidence="1">
    <location>
        <begin position="337"/>
        <end position="357"/>
    </location>
</feature>
<feature type="compositionally biased region" description="Polar residues" evidence="1">
    <location>
        <begin position="189"/>
        <end position="199"/>
    </location>
</feature>
<evidence type="ECO:0000256" key="1">
    <source>
        <dbReference type="SAM" id="MobiDB-lite"/>
    </source>
</evidence>
<name>K3U8C6_FUSPC</name>
<evidence type="ECO:0000313" key="3">
    <source>
        <dbReference type="Proteomes" id="UP000007978"/>
    </source>
</evidence>